<dbReference type="HOGENOM" id="CLU_040933_2_0_9"/>
<dbReference type="eggNOG" id="COG0407">
    <property type="taxonomic scope" value="Bacteria"/>
</dbReference>
<dbReference type="Proteomes" id="UP000007488">
    <property type="component" value="Chromosome"/>
</dbReference>
<dbReference type="InterPro" id="IPR000257">
    <property type="entry name" value="Uroporphyrinogen_deCOase"/>
</dbReference>
<evidence type="ECO:0000313" key="3">
    <source>
        <dbReference type="Proteomes" id="UP000007488"/>
    </source>
</evidence>
<evidence type="ECO:0000259" key="1">
    <source>
        <dbReference type="Pfam" id="PF01208"/>
    </source>
</evidence>
<reference evidence="3" key="2">
    <citation type="submission" date="2011-02" db="EMBL/GenBank/DDBJ databases">
        <title>The complete genome of Syntrophobotulus glycolicus DSM 8271.</title>
        <authorList>
            <person name="Lucas S."/>
            <person name="Copeland A."/>
            <person name="Lapidus A."/>
            <person name="Bruce D."/>
            <person name="Goodwin L."/>
            <person name="Pitluck S."/>
            <person name="Kyrpides N."/>
            <person name="Mavromatis K."/>
            <person name="Pagani I."/>
            <person name="Ivanova N."/>
            <person name="Mikhailova N."/>
            <person name="Chertkov O."/>
            <person name="Held B."/>
            <person name="Detter J.C."/>
            <person name="Tapia R."/>
            <person name="Han C."/>
            <person name="Land M."/>
            <person name="Hauser L."/>
            <person name="Markowitz V."/>
            <person name="Cheng J.-F."/>
            <person name="Hugenholtz P."/>
            <person name="Woyke T."/>
            <person name="Wu D."/>
            <person name="Spring S."/>
            <person name="Schroeder M."/>
            <person name="Brambilla E."/>
            <person name="Klenk H.-P."/>
            <person name="Eisen J.A."/>
        </authorList>
    </citation>
    <scope>NUCLEOTIDE SEQUENCE [LARGE SCALE GENOMIC DNA]</scope>
    <source>
        <strain evidence="3">DSM 8271 / FlGlyR</strain>
    </source>
</reference>
<dbReference type="STRING" id="645991.Sgly_0963"/>
<dbReference type="OrthoDB" id="8452307at2"/>
<dbReference type="PANTHER" id="PTHR47099">
    <property type="entry name" value="METHYLCOBAMIDE:COM METHYLTRANSFERASE MTBA"/>
    <property type="match status" value="1"/>
</dbReference>
<dbReference type="KEGG" id="sgy:Sgly_0963"/>
<accession>F0T2I6</accession>
<gene>
    <name evidence="2" type="ordered locus">Sgly_0963</name>
</gene>
<dbReference type="RefSeq" id="WP_013624175.1">
    <property type="nucleotide sequence ID" value="NC_015172.1"/>
</dbReference>
<evidence type="ECO:0000313" key="2">
    <source>
        <dbReference type="EMBL" id="ADY55304.1"/>
    </source>
</evidence>
<proteinExistence type="predicted"/>
<sequence>MSMTPRQVLQAVTSFKEPDRLPISISALSILQHREGYTQESFLRLPPQEQAEFAYQATRTYGGDMLQVGLGGTLAVKALGGKVKFRAHGPADVTEPLIENISDLDKIDLDRVKEDEHYQNALEVARHTLRLAGDEYPVSVGSWGLYTQAGLLYGAEKLMRGSIRDKAAIRALLDFTFELLKATTGEIVDMGASVGSLADPTASGDMISRELFAELALPYLRKVYDWYRSKGLLTSLHICGNINDRIGLIPETGVNILSIDYKVDIGRAAKLLKGKTVIGGNADPVAVIMQSDAEAVRKAYLEIIERVGNAPYIVMAGCGIPSRTPLENIQAMVDIAHHTVPKYS</sequence>
<keyword evidence="3" id="KW-1185">Reference proteome</keyword>
<dbReference type="SUPFAM" id="SSF51726">
    <property type="entry name" value="UROD/MetE-like"/>
    <property type="match status" value="1"/>
</dbReference>
<dbReference type="Gene3D" id="3.20.20.210">
    <property type="match status" value="1"/>
</dbReference>
<dbReference type="GO" id="GO:0006779">
    <property type="term" value="P:porphyrin-containing compound biosynthetic process"/>
    <property type="evidence" value="ECO:0007669"/>
    <property type="project" value="InterPro"/>
</dbReference>
<dbReference type="InterPro" id="IPR052024">
    <property type="entry name" value="Methanogen_methyltrans"/>
</dbReference>
<dbReference type="EMBL" id="CP002547">
    <property type="protein sequence ID" value="ADY55304.1"/>
    <property type="molecule type" value="Genomic_DNA"/>
</dbReference>
<feature type="domain" description="Uroporphyrinogen decarboxylase (URO-D)" evidence="1">
    <location>
        <begin position="7"/>
        <end position="337"/>
    </location>
</feature>
<name>F0T2I6_SYNGF</name>
<dbReference type="AlphaFoldDB" id="F0T2I6"/>
<reference evidence="2 3" key="1">
    <citation type="journal article" date="2011" name="Stand. Genomic Sci.">
        <title>Complete genome sequence of Syntrophobotulus glycolicus type strain (FlGlyR).</title>
        <authorList>
            <person name="Han C."/>
            <person name="Mwirichia R."/>
            <person name="Chertkov O."/>
            <person name="Held B."/>
            <person name="Lapidus A."/>
            <person name="Nolan M."/>
            <person name="Lucas S."/>
            <person name="Hammon N."/>
            <person name="Deshpande S."/>
            <person name="Cheng J.F."/>
            <person name="Tapia R."/>
            <person name="Goodwin L."/>
            <person name="Pitluck S."/>
            <person name="Huntemann M."/>
            <person name="Liolios K."/>
            <person name="Ivanova N."/>
            <person name="Pagani I."/>
            <person name="Mavromatis K."/>
            <person name="Ovchinikova G."/>
            <person name="Pati A."/>
            <person name="Chen A."/>
            <person name="Palaniappan K."/>
            <person name="Land M."/>
            <person name="Hauser L."/>
            <person name="Brambilla E.M."/>
            <person name="Rohde M."/>
            <person name="Spring S."/>
            <person name="Sikorski J."/>
            <person name="Goker M."/>
            <person name="Woyke T."/>
            <person name="Bristow J."/>
            <person name="Eisen J.A."/>
            <person name="Markowitz V."/>
            <person name="Hugenholtz P."/>
            <person name="Kyrpides N.C."/>
            <person name="Klenk H.P."/>
            <person name="Detter J.C."/>
        </authorList>
    </citation>
    <scope>NUCLEOTIDE SEQUENCE [LARGE SCALE GENOMIC DNA]</scope>
    <source>
        <strain evidence="3">DSM 8271 / FlGlyR</strain>
    </source>
</reference>
<dbReference type="GO" id="GO:0004853">
    <property type="term" value="F:uroporphyrinogen decarboxylase activity"/>
    <property type="evidence" value="ECO:0007669"/>
    <property type="project" value="InterPro"/>
</dbReference>
<organism evidence="2 3">
    <name type="scientific">Syntrophobotulus glycolicus (strain DSM 8271 / FlGlyR)</name>
    <dbReference type="NCBI Taxonomy" id="645991"/>
    <lineage>
        <taxon>Bacteria</taxon>
        <taxon>Bacillati</taxon>
        <taxon>Bacillota</taxon>
        <taxon>Clostridia</taxon>
        <taxon>Eubacteriales</taxon>
        <taxon>Desulfitobacteriaceae</taxon>
        <taxon>Syntrophobotulus</taxon>
    </lineage>
</organism>
<dbReference type="CDD" id="cd03465">
    <property type="entry name" value="URO-D_like"/>
    <property type="match status" value="1"/>
</dbReference>
<protein>
    <submittedName>
        <fullName evidence="2">Uroporphyrinogen decarboxylase (URO-D)</fullName>
    </submittedName>
</protein>
<dbReference type="Pfam" id="PF01208">
    <property type="entry name" value="URO-D"/>
    <property type="match status" value="1"/>
</dbReference>
<dbReference type="PANTHER" id="PTHR47099:SF1">
    <property type="entry name" value="METHYLCOBAMIDE:COM METHYLTRANSFERASE MTBA"/>
    <property type="match status" value="1"/>
</dbReference>
<dbReference type="InterPro" id="IPR038071">
    <property type="entry name" value="UROD/MetE-like_sf"/>
</dbReference>